<keyword evidence="6" id="KW-1185">Reference proteome</keyword>
<comment type="cofactor">
    <cofactor evidence="3">
        <name>Mn(2+)</name>
        <dbReference type="ChEBI" id="CHEBI:29035"/>
    </cofactor>
</comment>
<dbReference type="GO" id="GO:0046872">
    <property type="term" value="F:metal ion binding"/>
    <property type="evidence" value="ECO:0007669"/>
    <property type="project" value="UniProtKB-UniRule"/>
</dbReference>
<evidence type="ECO:0000256" key="2">
    <source>
        <dbReference type="ARBA" id="ARBA00048336"/>
    </source>
</evidence>
<evidence type="ECO:0000259" key="4">
    <source>
        <dbReference type="PROSITE" id="PS51746"/>
    </source>
</evidence>
<dbReference type="Proteomes" id="UP000036987">
    <property type="component" value="Unassembled WGS sequence"/>
</dbReference>
<comment type="caution">
    <text evidence="5">The sequence shown here is derived from an EMBL/GenBank/DDBJ whole genome shotgun (WGS) entry which is preliminary data.</text>
</comment>
<protein>
    <recommendedName>
        <fullName evidence="3">Protein phosphatase</fullName>
        <ecNumber evidence="3">3.1.3.16</ecNumber>
    </recommendedName>
</protein>
<dbReference type="PANTHER" id="PTHR12320">
    <property type="entry name" value="PROTEIN PHOSPHATASE 2C"/>
    <property type="match status" value="1"/>
</dbReference>
<dbReference type="OrthoDB" id="60843at2759"/>
<keyword evidence="3" id="KW-0904">Protein phosphatase</keyword>
<dbReference type="STRING" id="29655.A0A0K9PUC5"/>
<sequence>MLHTNLSNTKGLLLLSEANNLVCGMSILSSSSPILNGSSSASLVFRQFHHHYSKNLLISSPRISMPLFKFGFVNFAVLNKQKCVPSLNVSCSIKKLSCGRGVSGNLNYWRRPNGDNMLYKYFWSDTVEPITDSFISSCLSPPHSANETANVSLYFEGSSKNLNSEDSTANSDKNKPGGKKLNLLSGSYYLPHPAKEKTGGEDAHFICVDEQAIGVADGVGGWIEAGVDAGIYARELMANSVAAIEHEPKDLIDPSRVLEKAYAHTKAKGSSTACIVALTDQGIQAINLGDSGFIIVRNGAIIFRSPVQQHSFNFTYQLEYGRDQDLPSSGQVFTLPVVPGDTVVVGTDGLFDNLYNNEISAVVFEAVRTGSSPYQTARKIAAFARQRALDKNRQTPFSTSAQEAGYCYYGGKLDDITVVVSYITASDT</sequence>
<dbReference type="EC" id="3.1.3.16" evidence="3"/>
<dbReference type="Gene3D" id="3.60.40.10">
    <property type="entry name" value="PPM-type phosphatase domain"/>
    <property type="match status" value="1"/>
</dbReference>
<dbReference type="InterPro" id="IPR039123">
    <property type="entry name" value="PPTC7"/>
</dbReference>
<dbReference type="InterPro" id="IPR001932">
    <property type="entry name" value="PPM-type_phosphatase-like_dom"/>
</dbReference>
<name>A0A0K9PUC5_ZOSMR</name>
<gene>
    <name evidence="5" type="ORF">ZOSMA_174G00380</name>
</gene>
<organism evidence="5 6">
    <name type="scientific">Zostera marina</name>
    <name type="common">Eelgrass</name>
    <dbReference type="NCBI Taxonomy" id="29655"/>
    <lineage>
        <taxon>Eukaryota</taxon>
        <taxon>Viridiplantae</taxon>
        <taxon>Streptophyta</taxon>
        <taxon>Embryophyta</taxon>
        <taxon>Tracheophyta</taxon>
        <taxon>Spermatophyta</taxon>
        <taxon>Magnoliopsida</taxon>
        <taxon>Liliopsida</taxon>
        <taxon>Zosteraceae</taxon>
        <taxon>Zostera</taxon>
    </lineage>
</organism>
<comment type="catalytic activity">
    <reaction evidence="2 3">
        <text>O-phospho-L-threonyl-[protein] + H2O = L-threonyl-[protein] + phosphate</text>
        <dbReference type="Rhea" id="RHEA:47004"/>
        <dbReference type="Rhea" id="RHEA-COMP:11060"/>
        <dbReference type="Rhea" id="RHEA-COMP:11605"/>
        <dbReference type="ChEBI" id="CHEBI:15377"/>
        <dbReference type="ChEBI" id="CHEBI:30013"/>
        <dbReference type="ChEBI" id="CHEBI:43474"/>
        <dbReference type="ChEBI" id="CHEBI:61977"/>
        <dbReference type="EC" id="3.1.3.16"/>
    </reaction>
</comment>
<evidence type="ECO:0000256" key="1">
    <source>
        <dbReference type="ARBA" id="ARBA00047761"/>
    </source>
</evidence>
<feature type="domain" description="PPM-type phosphatase" evidence="4">
    <location>
        <begin position="187"/>
        <end position="423"/>
    </location>
</feature>
<evidence type="ECO:0000313" key="5">
    <source>
        <dbReference type="EMBL" id="KMZ71840.1"/>
    </source>
</evidence>
<comment type="similarity">
    <text evidence="3">Belongs to the PP2C family.</text>
</comment>
<reference evidence="6" key="1">
    <citation type="journal article" date="2016" name="Nature">
        <title>The genome of the seagrass Zostera marina reveals angiosperm adaptation to the sea.</title>
        <authorList>
            <person name="Olsen J.L."/>
            <person name="Rouze P."/>
            <person name="Verhelst B."/>
            <person name="Lin Y.-C."/>
            <person name="Bayer T."/>
            <person name="Collen J."/>
            <person name="Dattolo E."/>
            <person name="De Paoli E."/>
            <person name="Dittami S."/>
            <person name="Maumus F."/>
            <person name="Michel G."/>
            <person name="Kersting A."/>
            <person name="Lauritano C."/>
            <person name="Lohaus R."/>
            <person name="Toepel M."/>
            <person name="Tonon T."/>
            <person name="Vanneste K."/>
            <person name="Amirebrahimi M."/>
            <person name="Brakel J."/>
            <person name="Bostroem C."/>
            <person name="Chovatia M."/>
            <person name="Grimwood J."/>
            <person name="Jenkins J.W."/>
            <person name="Jueterbock A."/>
            <person name="Mraz A."/>
            <person name="Stam W.T."/>
            <person name="Tice H."/>
            <person name="Bornberg-Bauer E."/>
            <person name="Green P.J."/>
            <person name="Pearson G.A."/>
            <person name="Procaccini G."/>
            <person name="Duarte C.M."/>
            <person name="Schmutz J."/>
            <person name="Reusch T.B.H."/>
            <person name="Van de Peer Y."/>
        </authorList>
    </citation>
    <scope>NUCLEOTIDE SEQUENCE [LARGE SCALE GENOMIC DNA]</scope>
    <source>
        <strain evidence="6">cv. Finnish</strain>
    </source>
</reference>
<dbReference type="InterPro" id="IPR036457">
    <property type="entry name" value="PPM-type-like_dom_sf"/>
</dbReference>
<dbReference type="GO" id="GO:0004722">
    <property type="term" value="F:protein serine/threonine phosphatase activity"/>
    <property type="evidence" value="ECO:0000318"/>
    <property type="project" value="GO_Central"/>
</dbReference>
<dbReference type="SMART" id="SM00331">
    <property type="entry name" value="PP2C_SIG"/>
    <property type="match status" value="1"/>
</dbReference>
<evidence type="ECO:0000313" key="6">
    <source>
        <dbReference type="Proteomes" id="UP000036987"/>
    </source>
</evidence>
<dbReference type="PROSITE" id="PS51746">
    <property type="entry name" value="PPM_2"/>
    <property type="match status" value="1"/>
</dbReference>
<dbReference type="EMBL" id="LFYR01000655">
    <property type="protein sequence ID" value="KMZ71840.1"/>
    <property type="molecule type" value="Genomic_DNA"/>
</dbReference>
<comment type="cofactor">
    <cofactor evidence="3">
        <name>Mg(2+)</name>
        <dbReference type="ChEBI" id="CHEBI:18420"/>
    </cofactor>
</comment>
<comment type="catalytic activity">
    <reaction evidence="1 3">
        <text>O-phospho-L-seryl-[protein] + H2O = L-seryl-[protein] + phosphate</text>
        <dbReference type="Rhea" id="RHEA:20629"/>
        <dbReference type="Rhea" id="RHEA-COMP:9863"/>
        <dbReference type="Rhea" id="RHEA-COMP:11604"/>
        <dbReference type="ChEBI" id="CHEBI:15377"/>
        <dbReference type="ChEBI" id="CHEBI:29999"/>
        <dbReference type="ChEBI" id="CHEBI:43474"/>
        <dbReference type="ChEBI" id="CHEBI:83421"/>
        <dbReference type="EC" id="3.1.3.16"/>
    </reaction>
</comment>
<dbReference type="SMART" id="SM00332">
    <property type="entry name" value="PP2Cc"/>
    <property type="match status" value="1"/>
</dbReference>
<keyword evidence="3" id="KW-0464">Manganese</keyword>
<dbReference type="SUPFAM" id="SSF81606">
    <property type="entry name" value="PP2C-like"/>
    <property type="match status" value="1"/>
</dbReference>
<accession>A0A0K9PUC5</accession>
<dbReference type="PANTHER" id="PTHR12320:SF83">
    <property type="entry name" value="PROTEIN PHOSPHATASE 2C 55-RELATED"/>
    <property type="match status" value="1"/>
</dbReference>
<dbReference type="AlphaFoldDB" id="A0A0K9PUC5"/>
<proteinExistence type="inferred from homology"/>
<keyword evidence="3" id="KW-0479">Metal-binding</keyword>
<keyword evidence="3" id="KW-0378">Hydrolase</keyword>
<evidence type="ECO:0000256" key="3">
    <source>
        <dbReference type="RuleBase" id="RU366020"/>
    </source>
</evidence>
<dbReference type="Pfam" id="PF13672">
    <property type="entry name" value="PP2C_2"/>
    <property type="match status" value="1"/>
</dbReference>
<keyword evidence="3" id="KW-0460">Magnesium</keyword>